<reference evidence="1 2" key="1">
    <citation type="journal article" date="2016" name="Nat. Commun.">
        <title>Thousands of microbial genomes shed light on interconnected biogeochemical processes in an aquifer system.</title>
        <authorList>
            <person name="Anantharaman K."/>
            <person name="Brown C.T."/>
            <person name="Hug L.A."/>
            <person name="Sharon I."/>
            <person name="Castelle C.J."/>
            <person name="Probst A.J."/>
            <person name="Thomas B.C."/>
            <person name="Singh A."/>
            <person name="Wilkins M.J."/>
            <person name="Karaoz U."/>
            <person name="Brodie E.L."/>
            <person name="Williams K.H."/>
            <person name="Hubbard S.S."/>
            <person name="Banfield J.F."/>
        </authorList>
    </citation>
    <scope>NUCLEOTIDE SEQUENCE [LARGE SCALE GENOMIC DNA]</scope>
</reference>
<dbReference type="AlphaFoldDB" id="A0A1F7KGP3"/>
<dbReference type="InterPro" id="IPR027417">
    <property type="entry name" value="P-loop_NTPase"/>
</dbReference>
<name>A0A1F7KGP3_9BACT</name>
<proteinExistence type="predicted"/>
<evidence type="ECO:0008006" key="3">
    <source>
        <dbReference type="Google" id="ProtNLM"/>
    </source>
</evidence>
<sequence length="177" mass="20323">MKSALIILCGLPFAGKTVLAKELEKAMGWIRIDLDEIKFELYGQHIRDENLEQKDWDRVYQTMYQRIRHQLRQGKTVIQDAGNFTKHERDLVRKIAQELGLGTAVIWVNTPKAVAKKRLLINQQAQARFTVSESDFEAVVAEMQPPSKSENVLTYDSSKISPKDWIVQNCDNFVTTS</sequence>
<dbReference type="InterPro" id="IPR017101">
    <property type="entry name" value="P-loop_ATP/GTP-bd_All4644_prd"/>
</dbReference>
<evidence type="ECO:0000313" key="1">
    <source>
        <dbReference type="EMBL" id="OGK67027.1"/>
    </source>
</evidence>
<accession>A0A1F7KGP3</accession>
<organism evidence="1 2">
    <name type="scientific">Candidatus Roizmanbacteria bacterium RIFOXYA1_FULL_41_12</name>
    <dbReference type="NCBI Taxonomy" id="1802082"/>
    <lineage>
        <taxon>Bacteria</taxon>
        <taxon>Candidatus Roizmaniibacteriota</taxon>
    </lineage>
</organism>
<comment type="caution">
    <text evidence="1">The sequence shown here is derived from an EMBL/GenBank/DDBJ whole genome shotgun (WGS) entry which is preliminary data.</text>
</comment>
<dbReference type="SUPFAM" id="SSF52540">
    <property type="entry name" value="P-loop containing nucleoside triphosphate hydrolases"/>
    <property type="match status" value="1"/>
</dbReference>
<protein>
    <recommendedName>
        <fullName evidence="3">ATP-binding protein</fullName>
    </recommendedName>
</protein>
<gene>
    <name evidence="1" type="ORF">A2209_03160</name>
</gene>
<dbReference type="Gene3D" id="3.40.50.300">
    <property type="entry name" value="P-loop containing nucleotide triphosphate hydrolases"/>
    <property type="match status" value="1"/>
</dbReference>
<evidence type="ECO:0000313" key="2">
    <source>
        <dbReference type="Proteomes" id="UP000178450"/>
    </source>
</evidence>
<dbReference type="PIRSF" id="PIRSF037081">
    <property type="entry name" value="P-loop_All4644_prd"/>
    <property type="match status" value="1"/>
</dbReference>
<dbReference type="Pfam" id="PF13671">
    <property type="entry name" value="AAA_33"/>
    <property type="match status" value="1"/>
</dbReference>
<dbReference type="EMBL" id="MGBG01000002">
    <property type="protein sequence ID" value="OGK67027.1"/>
    <property type="molecule type" value="Genomic_DNA"/>
</dbReference>
<dbReference type="Proteomes" id="UP000178450">
    <property type="component" value="Unassembled WGS sequence"/>
</dbReference>